<accession>A0ABV5KFQ6</accession>
<dbReference type="Proteomes" id="UP001589750">
    <property type="component" value="Unassembled WGS sequence"/>
</dbReference>
<keyword evidence="1" id="KW-0732">Signal</keyword>
<feature type="signal peptide" evidence="1">
    <location>
        <begin position="1"/>
        <end position="32"/>
    </location>
</feature>
<dbReference type="EMBL" id="JBHMDG010000034">
    <property type="protein sequence ID" value="MFB9315563.1"/>
    <property type="molecule type" value="Genomic_DNA"/>
</dbReference>
<sequence length="227" mass="23614">MRRLISLSTLVALVALVLVTLASTLTGTSATAASRTSTASKAVPATKVVYVRPVTSSGRPASGWTVTRESGSVSCDGPSPSAVNPGITSCYPTAYGLAACFKSSGHTVLCVRDATSRSLVRIAYQGTYPKVNAPARPTPANLVLSDGRRCQVRTGGAWSSPAQHPDWVGFSSCTSHASTYGSGLGNGIDARKPAWTVRLWRTSADPDGRDLLTRRVVTAYVVGLAAD</sequence>
<proteinExistence type="predicted"/>
<protein>
    <submittedName>
        <fullName evidence="2">Uncharacterized protein</fullName>
    </submittedName>
</protein>
<name>A0ABV5KFQ6_9ACTN</name>
<reference evidence="2 3" key="1">
    <citation type="submission" date="2024-09" db="EMBL/GenBank/DDBJ databases">
        <authorList>
            <person name="Sun Q."/>
            <person name="Mori K."/>
        </authorList>
    </citation>
    <scope>NUCLEOTIDE SEQUENCE [LARGE SCALE GENOMIC DNA]</scope>
    <source>
        <strain evidence="2 3">JCM 9626</strain>
    </source>
</reference>
<comment type="caution">
    <text evidence="2">The sequence shown here is derived from an EMBL/GenBank/DDBJ whole genome shotgun (WGS) entry which is preliminary data.</text>
</comment>
<organism evidence="2 3">
    <name type="scientific">Nocardioides plantarum</name>
    <dbReference type="NCBI Taxonomy" id="29299"/>
    <lineage>
        <taxon>Bacteria</taxon>
        <taxon>Bacillati</taxon>
        <taxon>Actinomycetota</taxon>
        <taxon>Actinomycetes</taxon>
        <taxon>Propionibacteriales</taxon>
        <taxon>Nocardioidaceae</taxon>
        <taxon>Nocardioides</taxon>
    </lineage>
</organism>
<evidence type="ECO:0000256" key="1">
    <source>
        <dbReference type="SAM" id="SignalP"/>
    </source>
</evidence>
<evidence type="ECO:0000313" key="2">
    <source>
        <dbReference type="EMBL" id="MFB9315563.1"/>
    </source>
</evidence>
<keyword evidence="3" id="KW-1185">Reference proteome</keyword>
<gene>
    <name evidence="2" type="ORF">ACFFRI_21145</name>
</gene>
<evidence type="ECO:0000313" key="3">
    <source>
        <dbReference type="Proteomes" id="UP001589750"/>
    </source>
</evidence>
<dbReference type="RefSeq" id="WP_140009136.1">
    <property type="nucleotide sequence ID" value="NZ_JBHMDG010000034.1"/>
</dbReference>
<feature type="chain" id="PRO_5045454894" evidence="1">
    <location>
        <begin position="33"/>
        <end position="227"/>
    </location>
</feature>